<feature type="compositionally biased region" description="Polar residues" evidence="4">
    <location>
        <begin position="547"/>
        <end position="556"/>
    </location>
</feature>
<dbReference type="RefSeq" id="XP_051362205.1">
    <property type="nucleotide sequence ID" value="XM_051506414.1"/>
</dbReference>
<feature type="region of interest" description="Disordered" evidence="4">
    <location>
        <begin position="1210"/>
        <end position="1229"/>
    </location>
</feature>
<feature type="compositionally biased region" description="Basic and acidic residues" evidence="4">
    <location>
        <begin position="40"/>
        <end position="51"/>
    </location>
</feature>
<dbReference type="PANTHER" id="PTHR24171">
    <property type="entry name" value="ANKYRIN REPEAT DOMAIN-CONTAINING PROTEIN 39-RELATED"/>
    <property type="match status" value="1"/>
</dbReference>
<feature type="compositionally biased region" description="Polar residues" evidence="4">
    <location>
        <begin position="187"/>
        <end position="204"/>
    </location>
</feature>
<dbReference type="Proteomes" id="UP001055219">
    <property type="component" value="Unassembled WGS sequence"/>
</dbReference>
<evidence type="ECO:0000256" key="2">
    <source>
        <dbReference type="ARBA" id="ARBA00023043"/>
    </source>
</evidence>
<dbReference type="SUPFAM" id="SSF48403">
    <property type="entry name" value="Ankyrin repeat"/>
    <property type="match status" value="1"/>
</dbReference>
<feature type="region of interest" description="Disordered" evidence="4">
    <location>
        <begin position="900"/>
        <end position="928"/>
    </location>
</feature>
<feature type="region of interest" description="Disordered" evidence="4">
    <location>
        <begin position="29"/>
        <end position="102"/>
    </location>
</feature>
<dbReference type="Pfam" id="PF12796">
    <property type="entry name" value="Ank_2"/>
    <property type="match status" value="1"/>
</dbReference>
<dbReference type="PROSITE" id="PS50297">
    <property type="entry name" value="ANK_REP_REGION"/>
    <property type="match status" value="1"/>
</dbReference>
<feature type="transmembrane region" description="Helical" evidence="5">
    <location>
        <begin position="1359"/>
        <end position="1385"/>
    </location>
</feature>
<feature type="repeat" description="ANK" evidence="3">
    <location>
        <begin position="960"/>
        <end position="992"/>
    </location>
</feature>
<evidence type="ECO:0000259" key="6">
    <source>
        <dbReference type="SMART" id="SM00429"/>
    </source>
</evidence>
<keyword evidence="5" id="KW-0812">Transmembrane</keyword>
<feature type="region of interest" description="Disordered" evidence="4">
    <location>
        <begin position="134"/>
        <end position="232"/>
    </location>
</feature>
<dbReference type="CDD" id="cd00102">
    <property type="entry name" value="IPT"/>
    <property type="match status" value="1"/>
</dbReference>
<evidence type="ECO:0000313" key="8">
    <source>
        <dbReference type="Proteomes" id="UP001055219"/>
    </source>
</evidence>
<dbReference type="GeneID" id="75828754"/>
<dbReference type="Pfam" id="PF01833">
    <property type="entry name" value="TIG"/>
    <property type="match status" value="1"/>
</dbReference>
<comment type="caution">
    <text evidence="7">The sequence shown here is derived from an EMBL/GenBank/DDBJ whole genome shotgun (WGS) entry which is preliminary data.</text>
</comment>
<evidence type="ECO:0000313" key="7">
    <source>
        <dbReference type="EMBL" id="KAI6781349.1"/>
    </source>
</evidence>
<dbReference type="InterPro" id="IPR013783">
    <property type="entry name" value="Ig-like_fold"/>
</dbReference>
<evidence type="ECO:0000256" key="1">
    <source>
        <dbReference type="ARBA" id="ARBA00022737"/>
    </source>
</evidence>
<sequence>MIADDEDPIMSNATSMRDDDLFDDLIDYSGASPDTLQRLDTARKDEGREAEFAYQKSPESPYHEYSDDSAGSLSRQEGKKTASREWSPQAMEEGDLAMLDFSTDVQLNHEPGHAAIEPPSSHPKTFEELFIQDQNSDKMSGEHKTAPSWMNETPTTTSNSGAAKAGHLSPPYRSSFRDIFGSESRDSTPSSGISPIYNTPSPGGQPSDVKRSVSPNASRKKSPNGQDFMPAEPTLLQQNSNSLAQYSVPISEPVAMPHQFTQGLNGFGGPQQMQFPQLALPAVPRAPMPLPQQATRYQLIVPGSPRKSRVETQIPLKLVLVPAPPGVTKIHLPHAQIAKPKLQTRPAPPKNPNMLELTTSVVCTSAMRQADLKEMALARARTNGPDHLAPENEDNKNSAQQYGAEVRICENCMKREKKRAERKKVKNPEEEQAWLSDQVHRVLVFNGHEVKDWEKTTHMDGYVDALKLEVPIRIACYCRHHGEKMGFNIIFTLKDYQGNVVTQAMSDAIMITDDHKTIAAGNEPQQSEPSLGADGFYPLASAESIPTRTAQPSMANGPSAPLNPLAVPAPAGSSSANRGTGKTNNQRPGRSRPASPVRDGPTAKKRKSSSSSGKIPKGLVMTPRHQHPQQPPPPPTANAGQATGANGVQPQRSAPTSPFDPSLGNLPVQETAFPPVNNTSPPSMQQSQHDFATYSPSSTETLGFGESHRSSVDSMVRPPLYSAPQSHQPSRAPSPGSMMFNGLRAPHQNHQNDFSQIMIENAFGVTTPRTRDNGAPVINKILPQEGPIEGGTEVTLLGSNFQNGMAVYFGTTPAVTTTWWGTSAVVCMTPATNNPGPVPVICQAGPAHEQEWRNKVPPMFKYVDSSETQLMRLALQCIGGKMTGQECDPTHIARSILHQHTGPQGAGQSGGPSPSSGGAGNMYSRGANDGDTEQQLLKCLDVIDLDDSPYSADFEIKTSSGQTMLHLACSRGYLRFTAALLARGANPNELDHGHCTPLFHASLRGHQEVVKRLLLAGAGPRVRNKGGVTPLEVAATDEIAEMMRFHGPVRSASGDFSHSRPTSRASSVSSLRSLIEPMSRITSHARYSGEESPEYTTGDFEDEDPDENVYMDMRRPSLRKADLLNHVPRPDLRTDAEAAHPAPGTLADLKEQFQQQLNQLQQTMALHLQNLPHLPQMPHMPALPGMAGLPDYQAYFQQAPLMRRMTQYMPGRNGNRPGSPDGSSSPKMDHKWWDLSALMNPSAAALPPPAYEEIFPVPNVDEKMAAAAGAAAEMEADEKCTALYDQPSSSSAAAATATAATTTTADDSTALEPTAAERAELPSVLKIGRKNDMTKEQQEHLLRAREEKLKRISADRNLFFIWIPLLVLAVCAMLYSSFPGLFGAVANLGMLGARKAAGATARLATSIRREDRVIET</sequence>
<dbReference type="Gene3D" id="1.25.40.20">
    <property type="entry name" value="Ankyrin repeat-containing domain"/>
    <property type="match status" value="1"/>
</dbReference>
<protein>
    <submittedName>
        <fullName evidence="7">IPT protein</fullName>
    </submittedName>
</protein>
<feature type="compositionally biased region" description="Polar residues" evidence="4">
    <location>
        <begin position="148"/>
        <end position="161"/>
    </location>
</feature>
<evidence type="ECO:0000256" key="3">
    <source>
        <dbReference type="PROSITE-ProRule" id="PRU00023"/>
    </source>
</evidence>
<feature type="compositionally biased region" description="Low complexity" evidence="4">
    <location>
        <begin position="637"/>
        <end position="646"/>
    </location>
</feature>
<dbReference type="SUPFAM" id="SSF81296">
    <property type="entry name" value="E set domains"/>
    <property type="match status" value="1"/>
</dbReference>
<dbReference type="Gene3D" id="2.60.40.10">
    <property type="entry name" value="Immunoglobulins"/>
    <property type="match status" value="1"/>
</dbReference>
<feature type="compositionally biased region" description="Low complexity" evidence="4">
    <location>
        <begin position="558"/>
        <end position="571"/>
    </location>
</feature>
<feature type="repeat" description="ANK" evidence="3">
    <location>
        <begin position="993"/>
        <end position="1025"/>
    </location>
</feature>
<evidence type="ECO:0000256" key="4">
    <source>
        <dbReference type="SAM" id="MobiDB-lite"/>
    </source>
</evidence>
<dbReference type="InterPro" id="IPR002110">
    <property type="entry name" value="Ankyrin_rpt"/>
</dbReference>
<feature type="compositionally biased region" description="Polar residues" evidence="4">
    <location>
        <begin position="676"/>
        <end position="701"/>
    </location>
</feature>
<dbReference type="InterPro" id="IPR002909">
    <property type="entry name" value="IPT_dom"/>
</dbReference>
<accession>A0A9P9Y1R5</accession>
<feature type="compositionally biased region" description="Low complexity" evidence="4">
    <location>
        <begin position="1059"/>
        <end position="1073"/>
    </location>
</feature>
<gene>
    <name evidence="7" type="ORF">J7T54_002241</name>
</gene>
<feature type="region of interest" description="Disordered" evidence="4">
    <location>
        <begin position="1"/>
        <end position="20"/>
    </location>
</feature>
<keyword evidence="1" id="KW-0677">Repeat</keyword>
<keyword evidence="5" id="KW-0472">Membrane</keyword>
<dbReference type="InterPro" id="IPR014756">
    <property type="entry name" value="Ig_E-set"/>
</dbReference>
<evidence type="ECO:0000256" key="5">
    <source>
        <dbReference type="SAM" id="Phobius"/>
    </source>
</evidence>
<reference evidence="7" key="2">
    <citation type="submission" date="2022-07" db="EMBL/GenBank/DDBJ databases">
        <authorList>
            <person name="Goncalves M.F.M."/>
            <person name="Hilario S."/>
            <person name="Van De Peer Y."/>
            <person name="Esteves A.C."/>
            <person name="Alves A."/>
        </authorList>
    </citation>
    <scope>NUCLEOTIDE SEQUENCE</scope>
    <source>
        <strain evidence="7">MUM 19.33</strain>
    </source>
</reference>
<keyword evidence="2 3" id="KW-0040">ANK repeat</keyword>
<feature type="compositionally biased region" description="Basic and acidic residues" evidence="4">
    <location>
        <begin position="135"/>
        <end position="145"/>
    </location>
</feature>
<dbReference type="OrthoDB" id="71307at2759"/>
<dbReference type="EMBL" id="JAGIXG020000022">
    <property type="protein sequence ID" value="KAI6781349.1"/>
    <property type="molecule type" value="Genomic_DNA"/>
</dbReference>
<dbReference type="SMART" id="SM00248">
    <property type="entry name" value="ANK"/>
    <property type="match status" value="2"/>
</dbReference>
<dbReference type="PROSITE" id="PS50088">
    <property type="entry name" value="ANK_REPEAT"/>
    <property type="match status" value="2"/>
</dbReference>
<dbReference type="InterPro" id="IPR036770">
    <property type="entry name" value="Ankyrin_rpt-contain_sf"/>
</dbReference>
<name>A0A9P9Y1R5_9HYPO</name>
<feature type="region of interest" description="Disordered" evidence="4">
    <location>
        <begin position="1051"/>
        <end position="1105"/>
    </location>
</feature>
<reference evidence="7" key="1">
    <citation type="journal article" date="2021" name="J Fungi (Basel)">
        <title>Genomic and Metabolomic Analyses of the Marine Fungus Emericellopsis cladophorae: Insights into Saltwater Adaptability Mechanisms and Its Biosynthetic Potential.</title>
        <authorList>
            <person name="Goncalves M.F.M."/>
            <person name="Hilario S."/>
            <person name="Van de Peer Y."/>
            <person name="Esteves A.C."/>
            <person name="Alves A."/>
        </authorList>
    </citation>
    <scope>NUCLEOTIDE SEQUENCE</scope>
    <source>
        <strain evidence="7">MUM 19.33</strain>
    </source>
</reference>
<dbReference type="InterPro" id="IPR057962">
    <property type="entry name" value="SPT23_MGA2_DBD"/>
</dbReference>
<keyword evidence="5" id="KW-1133">Transmembrane helix</keyword>
<feature type="region of interest" description="Disordered" evidence="4">
    <location>
        <begin position="547"/>
        <end position="735"/>
    </location>
</feature>
<proteinExistence type="predicted"/>
<dbReference type="Pfam" id="PF25603">
    <property type="entry name" value="SPT23_MGA2_DBD"/>
    <property type="match status" value="2"/>
</dbReference>
<feature type="domain" description="IPT/TIG" evidence="6">
    <location>
        <begin position="775"/>
        <end position="863"/>
    </location>
</feature>
<organism evidence="7 8">
    <name type="scientific">Emericellopsis cladophorae</name>
    <dbReference type="NCBI Taxonomy" id="2686198"/>
    <lineage>
        <taxon>Eukaryota</taxon>
        <taxon>Fungi</taxon>
        <taxon>Dikarya</taxon>
        <taxon>Ascomycota</taxon>
        <taxon>Pezizomycotina</taxon>
        <taxon>Sordariomycetes</taxon>
        <taxon>Hypocreomycetidae</taxon>
        <taxon>Hypocreales</taxon>
        <taxon>Bionectriaceae</taxon>
        <taxon>Emericellopsis</taxon>
    </lineage>
</organism>
<keyword evidence="8" id="KW-1185">Reference proteome</keyword>
<dbReference type="SMART" id="SM00429">
    <property type="entry name" value="IPT"/>
    <property type="match status" value="1"/>
</dbReference>
<feature type="compositionally biased region" description="Polar residues" evidence="4">
    <location>
        <begin position="572"/>
        <end position="588"/>
    </location>
</feature>